<dbReference type="Gene3D" id="1.10.357.10">
    <property type="entry name" value="Tetracycline Repressor, domain 2"/>
    <property type="match status" value="1"/>
</dbReference>
<comment type="caution">
    <text evidence="4">The sequence shown here is derived from an EMBL/GenBank/DDBJ whole genome shotgun (WGS) entry which is preliminary data.</text>
</comment>
<feature type="DNA-binding region" description="H-T-H motif" evidence="2">
    <location>
        <begin position="32"/>
        <end position="51"/>
    </location>
</feature>
<evidence type="ECO:0000256" key="2">
    <source>
        <dbReference type="PROSITE-ProRule" id="PRU00335"/>
    </source>
</evidence>
<evidence type="ECO:0000256" key="1">
    <source>
        <dbReference type="ARBA" id="ARBA00023125"/>
    </source>
</evidence>
<evidence type="ECO:0000313" key="4">
    <source>
        <dbReference type="EMBL" id="MEY8763819.1"/>
    </source>
</evidence>
<dbReference type="Pfam" id="PF00440">
    <property type="entry name" value="TetR_N"/>
    <property type="match status" value="1"/>
</dbReference>
<gene>
    <name evidence="4" type="ORF">AB8S09_09220</name>
</gene>
<protein>
    <submittedName>
        <fullName evidence="4">TetR/AcrR family transcriptional regulator</fullName>
    </submittedName>
</protein>
<dbReference type="InterPro" id="IPR009057">
    <property type="entry name" value="Homeodomain-like_sf"/>
</dbReference>
<evidence type="ECO:0000259" key="3">
    <source>
        <dbReference type="PROSITE" id="PS50977"/>
    </source>
</evidence>
<name>A0ABV4DX53_9CLOT</name>
<dbReference type="PANTHER" id="PTHR43479:SF7">
    <property type="entry name" value="TETR-FAMILY TRANSCRIPTIONAL REGULATOR"/>
    <property type="match status" value="1"/>
</dbReference>
<dbReference type="PANTHER" id="PTHR43479">
    <property type="entry name" value="ACREF/ENVCD OPERON REPRESSOR-RELATED"/>
    <property type="match status" value="1"/>
</dbReference>
<proteinExistence type="predicted"/>
<keyword evidence="5" id="KW-1185">Reference proteome</keyword>
<keyword evidence="1 2" id="KW-0238">DNA-binding</keyword>
<dbReference type="SUPFAM" id="SSF46689">
    <property type="entry name" value="Homeodomain-like"/>
    <property type="match status" value="1"/>
</dbReference>
<dbReference type="InterPro" id="IPR050624">
    <property type="entry name" value="HTH-type_Tx_Regulator"/>
</dbReference>
<dbReference type="PROSITE" id="PS50977">
    <property type="entry name" value="HTH_TETR_2"/>
    <property type="match status" value="1"/>
</dbReference>
<organism evidence="4 5">
    <name type="scientific">Clostridium lapidicellarium</name>
    <dbReference type="NCBI Taxonomy" id="3240931"/>
    <lineage>
        <taxon>Bacteria</taxon>
        <taxon>Bacillati</taxon>
        <taxon>Bacillota</taxon>
        <taxon>Clostridia</taxon>
        <taxon>Eubacteriales</taxon>
        <taxon>Clostridiaceae</taxon>
        <taxon>Clostridium</taxon>
    </lineage>
</organism>
<dbReference type="RefSeq" id="WP_294182323.1">
    <property type="nucleotide sequence ID" value="NZ_JBGFFE010000011.1"/>
</dbReference>
<accession>A0ABV4DX53</accession>
<feature type="domain" description="HTH tetR-type" evidence="3">
    <location>
        <begin position="9"/>
        <end position="69"/>
    </location>
</feature>
<dbReference type="Proteomes" id="UP001565220">
    <property type="component" value="Unassembled WGS sequence"/>
</dbReference>
<sequence>MRSNPQSVERTKKNLMEAFWELYCKNSIGKISVQKIVDRAGYNRSTFYRYFTDVYDILDQFERKLLPDFSKHQKLMASLTFRKPLEHLTEVYSRYKKYYLVLLGENGDPAFHKKMKDAYKELTRPFFQLLCENDFQLEMALEFCISGFVNLLTFCFAKNERLDIEKIMSEVWPPVNNVMQKILYRNSQIK</sequence>
<dbReference type="InterPro" id="IPR001647">
    <property type="entry name" value="HTH_TetR"/>
</dbReference>
<reference evidence="4 5" key="1">
    <citation type="submission" date="2024-08" db="EMBL/GenBank/DDBJ databases">
        <title>Clostridium lapicellarii sp. nov., and Clostridium renhuaiense sp. nov., two species isolated from the mud in a fermentation cellar used for producing sauce-flavour Chinese liquors.</title>
        <authorList>
            <person name="Yang F."/>
            <person name="Wang H."/>
            <person name="Chen L.Q."/>
            <person name="Zhou N."/>
            <person name="Lu J.J."/>
            <person name="Pu X.X."/>
            <person name="Wan B."/>
            <person name="Wang L."/>
            <person name="Liu S.J."/>
        </authorList>
    </citation>
    <scope>NUCLEOTIDE SEQUENCE [LARGE SCALE GENOMIC DNA]</scope>
    <source>
        <strain evidence="4 5">MT-113</strain>
    </source>
</reference>
<evidence type="ECO:0000313" key="5">
    <source>
        <dbReference type="Proteomes" id="UP001565220"/>
    </source>
</evidence>
<dbReference type="EMBL" id="JBGFFE010000011">
    <property type="protein sequence ID" value="MEY8763819.1"/>
    <property type="molecule type" value="Genomic_DNA"/>
</dbReference>